<protein>
    <recommendedName>
        <fullName evidence="3">HEAT repeat domain-containing protein</fullName>
    </recommendedName>
</protein>
<organism evidence="1 2">
    <name type="scientific">Luteococcus peritonei</name>
    <dbReference type="NCBI Taxonomy" id="88874"/>
    <lineage>
        <taxon>Bacteria</taxon>
        <taxon>Bacillati</taxon>
        <taxon>Actinomycetota</taxon>
        <taxon>Actinomycetes</taxon>
        <taxon>Propionibacteriales</taxon>
        <taxon>Propionibacteriaceae</taxon>
        <taxon>Luteococcus</taxon>
    </lineage>
</organism>
<evidence type="ECO:0008006" key="3">
    <source>
        <dbReference type="Google" id="ProtNLM"/>
    </source>
</evidence>
<dbReference type="SUPFAM" id="SSF48371">
    <property type="entry name" value="ARM repeat"/>
    <property type="match status" value="1"/>
</dbReference>
<evidence type="ECO:0000313" key="1">
    <source>
        <dbReference type="EMBL" id="MFD1890300.1"/>
    </source>
</evidence>
<evidence type="ECO:0000313" key="2">
    <source>
        <dbReference type="Proteomes" id="UP001597326"/>
    </source>
</evidence>
<gene>
    <name evidence="1" type="ORF">ACFSCS_08915</name>
</gene>
<sequence>MSAVMPHASRAYRGATAEQRVAMLQSGEEPPENALTDPDMDVRIEAERIAGREPEWHRMTTQELRRRAQTADRYELSVLAQVCRDRGDHLTLMHVAGNPRASIEVLRQAEMNGTPAVRATALNTMLKKGIRSVEEVAQSGSVRERIEVAKLIPETHNIMASDRAPRVRREVASRVSMERNREAVLHLAGDEDRSVREALLFGEAGGEAACIALFHDDADDDLRTAAREKAVQWIEQHPEPQHAQQASLLDELFGGLFDLI</sequence>
<dbReference type="Proteomes" id="UP001597326">
    <property type="component" value="Unassembled WGS sequence"/>
</dbReference>
<reference evidence="2" key="1">
    <citation type="journal article" date="2019" name="Int. J. Syst. Evol. Microbiol.">
        <title>The Global Catalogue of Microorganisms (GCM) 10K type strain sequencing project: providing services to taxonomists for standard genome sequencing and annotation.</title>
        <authorList>
            <consortium name="The Broad Institute Genomics Platform"/>
            <consortium name="The Broad Institute Genome Sequencing Center for Infectious Disease"/>
            <person name="Wu L."/>
            <person name="Ma J."/>
        </authorList>
    </citation>
    <scope>NUCLEOTIDE SEQUENCE [LARGE SCALE GENOMIC DNA]</scope>
    <source>
        <strain evidence="2">CAIM 431</strain>
    </source>
</reference>
<dbReference type="InterPro" id="IPR011989">
    <property type="entry name" value="ARM-like"/>
</dbReference>
<name>A0ABW4RW74_9ACTN</name>
<dbReference type="InterPro" id="IPR016024">
    <property type="entry name" value="ARM-type_fold"/>
</dbReference>
<dbReference type="RefSeq" id="WP_343873316.1">
    <property type="nucleotide sequence ID" value="NZ_BAAAIX010000015.1"/>
</dbReference>
<proteinExistence type="predicted"/>
<dbReference type="EMBL" id="JBHUFZ010000018">
    <property type="protein sequence ID" value="MFD1890300.1"/>
    <property type="molecule type" value="Genomic_DNA"/>
</dbReference>
<comment type="caution">
    <text evidence="1">The sequence shown here is derived from an EMBL/GenBank/DDBJ whole genome shotgun (WGS) entry which is preliminary data.</text>
</comment>
<dbReference type="Gene3D" id="1.25.10.10">
    <property type="entry name" value="Leucine-rich Repeat Variant"/>
    <property type="match status" value="1"/>
</dbReference>
<keyword evidence="2" id="KW-1185">Reference proteome</keyword>
<accession>A0ABW4RW74</accession>